<name>A0A0E9QZY2_ANGAN</name>
<accession>A0A0E9QZY2</accession>
<dbReference type="AlphaFoldDB" id="A0A0E9QZY2"/>
<reference evidence="1" key="2">
    <citation type="journal article" date="2015" name="Fish Shellfish Immunol.">
        <title>Early steps in the European eel (Anguilla anguilla)-Vibrio vulnificus interaction in the gills: Role of the RtxA13 toxin.</title>
        <authorList>
            <person name="Callol A."/>
            <person name="Pajuelo D."/>
            <person name="Ebbesson L."/>
            <person name="Teles M."/>
            <person name="MacKenzie S."/>
            <person name="Amaro C."/>
        </authorList>
    </citation>
    <scope>NUCLEOTIDE SEQUENCE</scope>
</reference>
<sequence>MNLRVPSIRWTKYTISQVSDLYMPKRP</sequence>
<dbReference type="EMBL" id="GBXM01086168">
    <property type="protein sequence ID" value="JAH22409.1"/>
    <property type="molecule type" value="Transcribed_RNA"/>
</dbReference>
<protein>
    <submittedName>
        <fullName evidence="1">Uncharacterized protein</fullName>
    </submittedName>
</protein>
<proteinExistence type="predicted"/>
<evidence type="ECO:0000313" key="1">
    <source>
        <dbReference type="EMBL" id="JAH22409.1"/>
    </source>
</evidence>
<organism evidence="1">
    <name type="scientific">Anguilla anguilla</name>
    <name type="common">European freshwater eel</name>
    <name type="synonym">Muraena anguilla</name>
    <dbReference type="NCBI Taxonomy" id="7936"/>
    <lineage>
        <taxon>Eukaryota</taxon>
        <taxon>Metazoa</taxon>
        <taxon>Chordata</taxon>
        <taxon>Craniata</taxon>
        <taxon>Vertebrata</taxon>
        <taxon>Euteleostomi</taxon>
        <taxon>Actinopterygii</taxon>
        <taxon>Neopterygii</taxon>
        <taxon>Teleostei</taxon>
        <taxon>Anguilliformes</taxon>
        <taxon>Anguillidae</taxon>
        <taxon>Anguilla</taxon>
    </lineage>
</organism>
<reference evidence="1" key="1">
    <citation type="submission" date="2014-11" db="EMBL/GenBank/DDBJ databases">
        <authorList>
            <person name="Amaro Gonzalez C."/>
        </authorList>
    </citation>
    <scope>NUCLEOTIDE SEQUENCE</scope>
</reference>